<dbReference type="InterPro" id="IPR012296">
    <property type="entry name" value="Nuclease_put_TT1808"/>
</dbReference>
<dbReference type="AlphaFoldDB" id="A0A846Y8X6"/>
<dbReference type="InterPro" id="IPR011335">
    <property type="entry name" value="Restrct_endonuc-II-like"/>
</dbReference>
<keyword evidence="2" id="KW-0255">Endonuclease</keyword>
<keyword evidence="2" id="KW-0378">Hydrolase</keyword>
<dbReference type="InterPro" id="IPR008538">
    <property type="entry name" value="Uma2"/>
</dbReference>
<dbReference type="CDD" id="cd06260">
    <property type="entry name" value="DUF820-like"/>
    <property type="match status" value="1"/>
</dbReference>
<dbReference type="SUPFAM" id="SSF52980">
    <property type="entry name" value="Restriction endonuclease-like"/>
    <property type="match status" value="1"/>
</dbReference>
<evidence type="ECO:0000313" key="3">
    <source>
        <dbReference type="Proteomes" id="UP000565711"/>
    </source>
</evidence>
<dbReference type="EMBL" id="JAAXOP010000019">
    <property type="protein sequence ID" value="NKY53688.1"/>
    <property type="molecule type" value="Genomic_DNA"/>
</dbReference>
<dbReference type="Pfam" id="PF05685">
    <property type="entry name" value="Uma2"/>
    <property type="match status" value="1"/>
</dbReference>
<dbReference type="Proteomes" id="UP000565711">
    <property type="component" value="Unassembled WGS sequence"/>
</dbReference>
<name>A0A846Y8X6_9NOCA</name>
<evidence type="ECO:0000259" key="1">
    <source>
        <dbReference type="Pfam" id="PF05685"/>
    </source>
</evidence>
<dbReference type="GO" id="GO:0004519">
    <property type="term" value="F:endonuclease activity"/>
    <property type="evidence" value="ECO:0007669"/>
    <property type="project" value="UniProtKB-KW"/>
</dbReference>
<evidence type="ECO:0000313" key="2">
    <source>
        <dbReference type="EMBL" id="NKY53688.1"/>
    </source>
</evidence>
<sequence>MTWEELEQLPEEIASRIELWEGKVVWVRRGPSEHQDATFAITGALKSCARAAAAQTPEQCWSVSFETNVFFGSHGKSDFVTPDFVAYRCLERPYQDIRASDTVLVGEVLSPSNSDAEMELKKARYAGAGIPWYWEVELAPARSEIAHVLIYGLVPDGTPAPGVTVLHRANYALAGIWSPKDSATIAIDSPFPINIPWLELEF</sequence>
<accession>A0A846Y8X6</accession>
<organism evidence="2 3">
    <name type="scientific">Nocardia vermiculata</name>
    <dbReference type="NCBI Taxonomy" id="257274"/>
    <lineage>
        <taxon>Bacteria</taxon>
        <taxon>Bacillati</taxon>
        <taxon>Actinomycetota</taxon>
        <taxon>Actinomycetes</taxon>
        <taxon>Mycobacteriales</taxon>
        <taxon>Nocardiaceae</taxon>
        <taxon>Nocardia</taxon>
    </lineage>
</organism>
<feature type="domain" description="Putative restriction endonuclease" evidence="1">
    <location>
        <begin position="3"/>
        <end position="141"/>
    </location>
</feature>
<dbReference type="Gene3D" id="3.90.1570.10">
    <property type="entry name" value="tt1808, chain A"/>
    <property type="match status" value="1"/>
</dbReference>
<gene>
    <name evidence="2" type="ORF">HGA08_26175</name>
</gene>
<keyword evidence="3" id="KW-1185">Reference proteome</keyword>
<reference evidence="2 3" key="1">
    <citation type="submission" date="2020-04" db="EMBL/GenBank/DDBJ databases">
        <title>MicrobeNet Type strains.</title>
        <authorList>
            <person name="Nicholson A.C."/>
        </authorList>
    </citation>
    <scope>NUCLEOTIDE SEQUENCE [LARGE SCALE GENOMIC DNA]</scope>
    <source>
        <strain evidence="2 3">JCM 12354</strain>
    </source>
</reference>
<comment type="caution">
    <text evidence="2">The sequence shown here is derived from an EMBL/GenBank/DDBJ whole genome shotgun (WGS) entry which is preliminary data.</text>
</comment>
<keyword evidence="2" id="KW-0540">Nuclease</keyword>
<protein>
    <submittedName>
        <fullName evidence="2">Uma2 family endonuclease</fullName>
    </submittedName>
</protein>
<proteinExistence type="predicted"/>